<reference evidence="1" key="2">
    <citation type="journal article" date="2015" name="Fish Shellfish Immunol.">
        <title>Early steps in the European eel (Anguilla anguilla)-Vibrio vulnificus interaction in the gills: Role of the RtxA13 toxin.</title>
        <authorList>
            <person name="Callol A."/>
            <person name="Pajuelo D."/>
            <person name="Ebbesson L."/>
            <person name="Teles M."/>
            <person name="MacKenzie S."/>
            <person name="Amaro C."/>
        </authorList>
    </citation>
    <scope>NUCLEOTIDE SEQUENCE</scope>
</reference>
<dbReference type="EMBL" id="GBXM01076432">
    <property type="protein sequence ID" value="JAH32145.1"/>
    <property type="molecule type" value="Transcribed_RNA"/>
</dbReference>
<name>A0A0E9RUG0_ANGAN</name>
<accession>A0A0E9RUG0</accession>
<dbReference type="AlphaFoldDB" id="A0A0E9RUG0"/>
<evidence type="ECO:0000313" key="1">
    <source>
        <dbReference type="EMBL" id="JAH32145.1"/>
    </source>
</evidence>
<reference evidence="1" key="1">
    <citation type="submission" date="2014-11" db="EMBL/GenBank/DDBJ databases">
        <authorList>
            <person name="Amaro Gonzalez C."/>
        </authorList>
    </citation>
    <scope>NUCLEOTIDE SEQUENCE</scope>
</reference>
<sequence>MPFVKKHYTNSLFCQVSLEKEISNLSETNLVK</sequence>
<proteinExistence type="predicted"/>
<protein>
    <submittedName>
        <fullName evidence="1">Uncharacterized protein</fullName>
    </submittedName>
</protein>
<organism evidence="1">
    <name type="scientific">Anguilla anguilla</name>
    <name type="common">European freshwater eel</name>
    <name type="synonym">Muraena anguilla</name>
    <dbReference type="NCBI Taxonomy" id="7936"/>
    <lineage>
        <taxon>Eukaryota</taxon>
        <taxon>Metazoa</taxon>
        <taxon>Chordata</taxon>
        <taxon>Craniata</taxon>
        <taxon>Vertebrata</taxon>
        <taxon>Euteleostomi</taxon>
        <taxon>Actinopterygii</taxon>
        <taxon>Neopterygii</taxon>
        <taxon>Teleostei</taxon>
        <taxon>Anguilliformes</taxon>
        <taxon>Anguillidae</taxon>
        <taxon>Anguilla</taxon>
    </lineage>
</organism>